<keyword evidence="4" id="KW-0964">Secreted</keyword>
<dbReference type="InterPro" id="IPR042187">
    <property type="entry name" value="Flagellin_C_sub2"/>
</dbReference>
<dbReference type="GO" id="GO:0005198">
    <property type="term" value="F:structural molecule activity"/>
    <property type="evidence" value="ECO:0007669"/>
    <property type="project" value="UniProtKB-UniRule"/>
</dbReference>
<dbReference type="SUPFAM" id="SSF64518">
    <property type="entry name" value="Phase 1 flagellin"/>
    <property type="match status" value="1"/>
</dbReference>
<protein>
    <recommendedName>
        <fullName evidence="4">Flagellin</fullName>
    </recommendedName>
</protein>
<accession>A0A7X9IIU3</accession>
<dbReference type="Gene3D" id="6.10.10.10">
    <property type="entry name" value="Flagellar export chaperone, C-terminal domain"/>
    <property type="match status" value="1"/>
</dbReference>
<dbReference type="Pfam" id="PF00700">
    <property type="entry name" value="Flagellin_C"/>
    <property type="match status" value="1"/>
</dbReference>
<dbReference type="GO" id="GO:0009288">
    <property type="term" value="C:bacterial-type flagellum"/>
    <property type="evidence" value="ECO:0007669"/>
    <property type="project" value="UniProtKB-SubCell"/>
</dbReference>
<evidence type="ECO:0000256" key="3">
    <source>
        <dbReference type="ARBA" id="ARBA00023143"/>
    </source>
</evidence>
<comment type="function">
    <text evidence="4">Flagellin is the subunit protein which polymerizes to form the filaments of bacterial flagella.</text>
</comment>
<dbReference type="Gene3D" id="1.20.1330.10">
    <property type="entry name" value="f41 fragment of flagellin, N-terminal domain"/>
    <property type="match status" value="1"/>
</dbReference>
<dbReference type="EMBL" id="JAAZON010000090">
    <property type="protein sequence ID" value="NMC61960.1"/>
    <property type="molecule type" value="Genomic_DNA"/>
</dbReference>
<comment type="similarity">
    <text evidence="1 4">Belongs to the bacterial flagellin family.</text>
</comment>
<dbReference type="GO" id="GO:0005576">
    <property type="term" value="C:extracellular region"/>
    <property type="evidence" value="ECO:0007669"/>
    <property type="project" value="UniProtKB-SubCell"/>
</dbReference>
<name>A0A7X9IIU3_9DELT</name>
<organism evidence="7 8">
    <name type="scientific">SAR324 cluster bacterium</name>
    <dbReference type="NCBI Taxonomy" id="2024889"/>
    <lineage>
        <taxon>Bacteria</taxon>
        <taxon>Deltaproteobacteria</taxon>
        <taxon>SAR324 cluster</taxon>
    </lineage>
</organism>
<dbReference type="InterPro" id="IPR001029">
    <property type="entry name" value="Flagellin_N"/>
</dbReference>
<feature type="domain" description="Flagellin C-terminal" evidence="6">
    <location>
        <begin position="546"/>
        <end position="627"/>
    </location>
</feature>
<dbReference type="AlphaFoldDB" id="A0A7X9IIU3"/>
<comment type="subcellular location">
    <subcellularLocation>
        <location evidence="4">Secreted</location>
    </subcellularLocation>
    <subcellularLocation>
        <location evidence="4">Bacterial flagellum</location>
    </subcellularLocation>
</comment>
<comment type="caution">
    <text evidence="7">The sequence shown here is derived from an EMBL/GenBank/DDBJ whole genome shotgun (WGS) entry which is preliminary data.</text>
</comment>
<dbReference type="Gene3D" id="3.30.70.2120">
    <property type="match status" value="1"/>
</dbReference>
<dbReference type="InterPro" id="IPR001492">
    <property type="entry name" value="Flagellin"/>
</dbReference>
<keyword evidence="2" id="KW-0732">Signal</keyword>
<dbReference type="Pfam" id="PF13517">
    <property type="entry name" value="FG-GAP_3"/>
    <property type="match status" value="3"/>
</dbReference>
<dbReference type="PRINTS" id="PR00207">
    <property type="entry name" value="FLAGELLIN"/>
</dbReference>
<reference evidence="7 8" key="1">
    <citation type="journal article" date="2020" name="Biotechnol. Biofuels">
        <title>New insights from the biogas microbiome by comprehensive genome-resolved metagenomics of nearly 1600 species originating from multiple anaerobic digesters.</title>
        <authorList>
            <person name="Campanaro S."/>
            <person name="Treu L."/>
            <person name="Rodriguez-R L.M."/>
            <person name="Kovalovszki A."/>
            <person name="Ziels R.M."/>
            <person name="Maus I."/>
            <person name="Zhu X."/>
            <person name="Kougias P.G."/>
            <person name="Basile A."/>
            <person name="Luo G."/>
            <person name="Schluter A."/>
            <person name="Konstantinidis K.T."/>
            <person name="Angelidaki I."/>
        </authorList>
    </citation>
    <scope>NUCLEOTIDE SEQUENCE [LARGE SCALE GENOMIC DNA]</scope>
    <source>
        <strain evidence="7">AS27yjCOA_65</strain>
    </source>
</reference>
<evidence type="ECO:0000259" key="6">
    <source>
        <dbReference type="Pfam" id="PF00700"/>
    </source>
</evidence>
<evidence type="ECO:0000256" key="4">
    <source>
        <dbReference type="RuleBase" id="RU362073"/>
    </source>
</evidence>
<evidence type="ECO:0000313" key="8">
    <source>
        <dbReference type="Proteomes" id="UP000524246"/>
    </source>
</evidence>
<dbReference type="PANTHER" id="PTHR42792:SF2">
    <property type="entry name" value="FLAGELLIN"/>
    <property type="match status" value="1"/>
</dbReference>
<dbReference type="SUPFAM" id="SSF69318">
    <property type="entry name" value="Integrin alpha N-terminal domain"/>
    <property type="match status" value="1"/>
</dbReference>
<sequence length="631" mass="65663">MTTTPLPINSKIAVLGAQRAVSKSTLNLSSSYQRLSSGLRINNVGDDAAGLAVAMSLATNSRVYSQGVRNVNDGISLLNVASCAISELQNVLTRISELAEQSASGSLSYSQRSSIDSEAQSLAKEYARIVQSTEFNGIGLFNGELQGLRVQAGYGVQGGVYSGLGGALGTGTFSNGTTSSPYGVDYSNIKTGDFNNDGYTDIVSFFPGYSRTTVQLGNGDGTFRTALSLAFDSYDIEVGDFNGDGAVDLAAASSSGLSISFGNGDGSFGAFSQKIIIADGTMHVNKADLNNDGTMDLVLSGGVDETRYTSTWIGNGNGTFNASSSYGIDGIGEIANVELGDFNNDGIVDLGTYVHDLSNFDAYAYIRIGNGDGSFRALMTTQLTSASTGCWGMIAQDFNKDGNLDIAVKDGDSRISLALSNGDGTFQSPRNIEIGTILGQGLLAGDLNGDGNMDLIAAGDAAGKDFFIVLGNGDGSFSHYMSYASPITPAKSISLADTNNDGVLDILGCNGAIAVLTAITRDGITPILDFSLLSRADALQAIPLLSNAQTRLNIQEGVIGAFQSRLSSTLSILGLNRDNYSAAESRIRDVDVAEESSNLIAESIRLQAATAILAQANQQPGVFLSLLEDGF</sequence>
<dbReference type="InterPro" id="IPR028994">
    <property type="entry name" value="Integrin_alpha_N"/>
</dbReference>
<dbReference type="InterPro" id="IPR013517">
    <property type="entry name" value="FG-GAP"/>
</dbReference>
<gene>
    <name evidence="7" type="ORF">GYA55_02200</name>
</gene>
<feature type="domain" description="Flagellin N-terminal" evidence="5">
    <location>
        <begin position="8"/>
        <end position="143"/>
    </location>
</feature>
<proteinExistence type="inferred from homology"/>
<dbReference type="Pfam" id="PF00669">
    <property type="entry name" value="Flagellin_N"/>
    <property type="match status" value="1"/>
</dbReference>
<dbReference type="InterPro" id="IPR046358">
    <property type="entry name" value="Flagellin_C"/>
</dbReference>
<dbReference type="Gene3D" id="2.130.10.130">
    <property type="entry name" value="Integrin alpha, N-terminal"/>
    <property type="match status" value="1"/>
</dbReference>
<evidence type="ECO:0000259" key="5">
    <source>
        <dbReference type="Pfam" id="PF00669"/>
    </source>
</evidence>
<evidence type="ECO:0000256" key="1">
    <source>
        <dbReference type="ARBA" id="ARBA00005709"/>
    </source>
</evidence>
<evidence type="ECO:0000313" key="7">
    <source>
        <dbReference type="EMBL" id="NMC61960.1"/>
    </source>
</evidence>
<keyword evidence="3 4" id="KW-0975">Bacterial flagellum</keyword>
<dbReference type="Proteomes" id="UP000524246">
    <property type="component" value="Unassembled WGS sequence"/>
</dbReference>
<evidence type="ECO:0000256" key="2">
    <source>
        <dbReference type="ARBA" id="ARBA00022729"/>
    </source>
</evidence>
<dbReference type="PANTHER" id="PTHR42792">
    <property type="entry name" value="FLAGELLIN"/>
    <property type="match status" value="1"/>
</dbReference>